<keyword evidence="1" id="KW-0472">Membrane</keyword>
<name>A0A2H0VCI5_9BACT</name>
<evidence type="ECO:0000313" key="2">
    <source>
        <dbReference type="EMBL" id="PIR96010.1"/>
    </source>
</evidence>
<keyword evidence="1" id="KW-0812">Transmembrane</keyword>
<feature type="transmembrane region" description="Helical" evidence="1">
    <location>
        <begin position="31"/>
        <end position="48"/>
    </location>
</feature>
<dbReference type="EMBL" id="PFAK01000057">
    <property type="protein sequence ID" value="PIR96010.1"/>
    <property type="molecule type" value="Genomic_DNA"/>
</dbReference>
<dbReference type="AlphaFoldDB" id="A0A2H0VCI5"/>
<accession>A0A2H0VCI5</accession>
<organism evidence="2 3">
    <name type="scientific">Candidatus Doudnabacteria bacterium CG10_big_fil_rev_8_21_14_0_10_42_18</name>
    <dbReference type="NCBI Taxonomy" id="1974552"/>
    <lineage>
        <taxon>Bacteria</taxon>
        <taxon>Candidatus Doudnaibacteriota</taxon>
    </lineage>
</organism>
<reference evidence="3" key="1">
    <citation type="submission" date="2017-09" db="EMBL/GenBank/DDBJ databases">
        <title>Depth-based differentiation of microbial function through sediment-hosted aquifers and enrichment of novel symbionts in the deep terrestrial subsurface.</title>
        <authorList>
            <person name="Probst A.J."/>
            <person name="Ladd B."/>
            <person name="Jarett J.K."/>
            <person name="Geller-Mcgrath D.E."/>
            <person name="Sieber C.M.K."/>
            <person name="Emerson J.B."/>
            <person name="Anantharaman K."/>
            <person name="Thomas B.C."/>
            <person name="Malmstrom R."/>
            <person name="Stieglmeier M."/>
            <person name="Klingl A."/>
            <person name="Woyke T."/>
            <person name="Ryan C.M."/>
            <person name="Banfield J.F."/>
        </authorList>
    </citation>
    <scope>NUCLEOTIDE SEQUENCE [LARGE SCALE GENOMIC DNA]</scope>
</reference>
<proteinExistence type="predicted"/>
<protein>
    <submittedName>
        <fullName evidence="2">Uncharacterized protein</fullName>
    </submittedName>
</protein>
<keyword evidence="1" id="KW-1133">Transmembrane helix</keyword>
<dbReference type="Proteomes" id="UP000230922">
    <property type="component" value="Unassembled WGS sequence"/>
</dbReference>
<evidence type="ECO:0000256" key="1">
    <source>
        <dbReference type="SAM" id="Phobius"/>
    </source>
</evidence>
<comment type="caution">
    <text evidence="2">The sequence shown here is derived from an EMBL/GenBank/DDBJ whole genome shotgun (WGS) entry which is preliminary data.</text>
</comment>
<gene>
    <name evidence="2" type="ORF">COT92_03370</name>
</gene>
<evidence type="ECO:0000313" key="3">
    <source>
        <dbReference type="Proteomes" id="UP000230922"/>
    </source>
</evidence>
<sequence length="81" mass="9436">MDIDREIQNIKERNQKVEADKAWEQSWTRRSFIALITYAAAAIWLVWIGEKDAFLKALIPAGAYVFSTLTLPPLKKWWAKN</sequence>